<reference evidence="3" key="1">
    <citation type="submission" date="2015-09" db="EMBL/GenBank/DDBJ databases">
        <title>De novo assembly of Pectinophora gossypiella (Pink Bollworm) gut transcriptome.</title>
        <authorList>
            <person name="Tassone E.E."/>
        </authorList>
    </citation>
    <scope>NUCLEOTIDE SEQUENCE</scope>
</reference>
<proteinExistence type="predicted"/>
<organism evidence="3">
    <name type="scientific">Pectinophora gossypiella</name>
    <name type="common">Cotton pink bollworm</name>
    <name type="synonym">Depressaria gossypiella</name>
    <dbReference type="NCBI Taxonomy" id="13191"/>
    <lineage>
        <taxon>Eukaryota</taxon>
        <taxon>Metazoa</taxon>
        <taxon>Ecdysozoa</taxon>
        <taxon>Arthropoda</taxon>
        <taxon>Hexapoda</taxon>
        <taxon>Insecta</taxon>
        <taxon>Pterygota</taxon>
        <taxon>Neoptera</taxon>
        <taxon>Endopterygota</taxon>
        <taxon>Lepidoptera</taxon>
        <taxon>Glossata</taxon>
        <taxon>Ditrysia</taxon>
        <taxon>Gelechioidea</taxon>
        <taxon>Gelechiidae</taxon>
        <taxon>Apatetrinae</taxon>
        <taxon>Pectinophora</taxon>
    </lineage>
</organism>
<evidence type="ECO:0000259" key="2">
    <source>
        <dbReference type="Pfam" id="PF13843"/>
    </source>
</evidence>
<feature type="non-terminal residue" evidence="3">
    <location>
        <position position="1"/>
    </location>
</feature>
<feature type="domain" description="PiggyBac transposable element-derived protein" evidence="2">
    <location>
        <begin position="37"/>
        <end position="164"/>
    </location>
</feature>
<dbReference type="PANTHER" id="PTHR46599:SF3">
    <property type="entry name" value="PIGGYBAC TRANSPOSABLE ELEMENT-DERIVED PROTEIN 4"/>
    <property type="match status" value="1"/>
</dbReference>
<gene>
    <name evidence="3" type="ORF">g.7130</name>
</gene>
<protein>
    <recommendedName>
        <fullName evidence="2">PiggyBac transposable element-derived protein domain-containing protein</fullName>
    </recommendedName>
</protein>
<name>A0A1E1WRX7_PECGO</name>
<accession>A0A1E1WRX7</accession>
<dbReference type="Pfam" id="PF13843">
    <property type="entry name" value="DDE_Tnp_1_7"/>
    <property type="match status" value="1"/>
</dbReference>
<dbReference type="InterPro" id="IPR029526">
    <property type="entry name" value="PGBD"/>
</dbReference>
<dbReference type="AlphaFoldDB" id="A0A1E1WRX7"/>
<evidence type="ECO:0000313" key="3">
    <source>
        <dbReference type="EMBL" id="JAT89785.1"/>
    </source>
</evidence>
<dbReference type="EMBL" id="GDQN01001269">
    <property type="protein sequence ID" value="JAT89785.1"/>
    <property type="molecule type" value="Transcribed_RNA"/>
</dbReference>
<feature type="region of interest" description="Disordered" evidence="1">
    <location>
        <begin position="1"/>
        <end position="24"/>
    </location>
</feature>
<evidence type="ECO:0000256" key="1">
    <source>
        <dbReference type="SAM" id="MobiDB-lite"/>
    </source>
</evidence>
<dbReference type="PANTHER" id="PTHR46599">
    <property type="entry name" value="PIGGYBAC TRANSPOSABLE ELEMENT-DERIVED PROTEIN 4"/>
    <property type="match status" value="1"/>
</dbReference>
<sequence>DPQVDDEPWTDTTAPLLELPFDDSTTGPTFHCDNNTTPIDVMNQFMTTELIELIISCTNAYGQALCNTQRPHTRGARRQNFHPTNPDEIRKFLGLCLLQGQVNSCHLRKLFTFTDPLYFHPVFPYTMSGRRFEQLLRCLYVSTVNSKGMEKVNLFVRKVITRFQDL</sequence>
<dbReference type="OrthoDB" id="5876240at2759"/>
<feature type="non-terminal residue" evidence="3">
    <location>
        <position position="166"/>
    </location>
</feature>